<evidence type="ECO:0000256" key="8">
    <source>
        <dbReference type="ARBA" id="ARBA00023797"/>
    </source>
</evidence>
<keyword evidence="9" id="KW-0812">Transmembrane</keyword>
<comment type="cofactor">
    <cofactor evidence="1">
        <name>FMN</name>
        <dbReference type="ChEBI" id="CHEBI:58210"/>
    </cofactor>
</comment>
<dbReference type="InterPro" id="IPR001709">
    <property type="entry name" value="Flavoprot_Pyr_Nucl_cyt_Rdtase"/>
</dbReference>
<evidence type="ECO:0000256" key="4">
    <source>
        <dbReference type="ARBA" id="ARBA00022643"/>
    </source>
</evidence>
<keyword evidence="6" id="KW-0521">NADP</keyword>
<dbReference type="GeneID" id="8349745"/>
<comment type="cofactor">
    <cofactor evidence="2">
        <name>FAD</name>
        <dbReference type="ChEBI" id="CHEBI:57692"/>
    </cofactor>
</comment>
<evidence type="ECO:0000313" key="12">
    <source>
        <dbReference type="WBParaSite" id="Smp_030760.2"/>
    </source>
</evidence>
<dbReference type="InterPro" id="IPR023173">
    <property type="entry name" value="NADPH_Cyt_P450_Rdtase_alpha"/>
</dbReference>
<dbReference type="Pfam" id="PF00667">
    <property type="entry name" value="FAD_binding_1"/>
    <property type="match status" value="1"/>
</dbReference>
<dbReference type="eggNOG" id="KOG1158">
    <property type="taxonomic scope" value="Eukaryota"/>
</dbReference>
<dbReference type="PRINTS" id="PR00371">
    <property type="entry name" value="FPNCR"/>
</dbReference>
<dbReference type="InterPro" id="IPR039261">
    <property type="entry name" value="FNR_nucleotide-bd"/>
</dbReference>
<keyword evidence="4" id="KW-0288">FMN</keyword>
<evidence type="ECO:0000256" key="7">
    <source>
        <dbReference type="ARBA" id="ARBA00023002"/>
    </source>
</evidence>
<organism evidence="12">
    <name type="scientific">Schistosoma mansoni</name>
    <name type="common">Blood fluke</name>
    <dbReference type="NCBI Taxonomy" id="6183"/>
    <lineage>
        <taxon>Eukaryota</taxon>
        <taxon>Metazoa</taxon>
        <taxon>Spiralia</taxon>
        <taxon>Lophotrochozoa</taxon>
        <taxon>Platyhelminthes</taxon>
        <taxon>Trematoda</taxon>
        <taxon>Digenea</taxon>
        <taxon>Strigeidida</taxon>
        <taxon>Schistosomatoidea</taxon>
        <taxon>Schistosomatidae</taxon>
        <taxon>Schistosoma</taxon>
    </lineage>
</organism>
<dbReference type="HOGENOM" id="CLU_001570_17_3_1"/>
<dbReference type="Gene3D" id="3.40.50.360">
    <property type="match status" value="1"/>
</dbReference>
<dbReference type="SUPFAM" id="SSF52343">
    <property type="entry name" value="Ferredoxin reductase-like, C-terminal NADP-linked domain"/>
    <property type="match status" value="1"/>
</dbReference>
<dbReference type="GO" id="GO:0050660">
    <property type="term" value="F:flavin adenine dinucleotide binding"/>
    <property type="evidence" value="ECO:0007669"/>
    <property type="project" value="TreeGrafter"/>
</dbReference>
<protein>
    <recommendedName>
        <fullName evidence="8">NADPH--hemoprotein reductase</fullName>
        <ecNumber evidence="8">1.6.2.4</ecNumber>
    </recommendedName>
</protein>
<keyword evidence="5" id="KW-0274">FAD</keyword>
<dbReference type="Gene3D" id="1.20.990.10">
    <property type="entry name" value="NADPH-cytochrome p450 Reductase, Chain A, domain 3"/>
    <property type="match status" value="1"/>
</dbReference>
<evidence type="ECO:0000256" key="5">
    <source>
        <dbReference type="ARBA" id="ARBA00022827"/>
    </source>
</evidence>
<keyword evidence="9" id="KW-0472">Membrane</keyword>
<dbReference type="PRINTS" id="PR00369">
    <property type="entry name" value="FLAVODOXIN"/>
</dbReference>
<dbReference type="EC" id="1.6.2.4" evidence="8"/>
<dbReference type="PROSITE" id="PS50902">
    <property type="entry name" value="FLAVODOXIN_LIKE"/>
    <property type="match status" value="1"/>
</dbReference>
<dbReference type="RefSeq" id="XP_018648791.1">
    <property type="nucleotide sequence ID" value="XM_018794371.1"/>
</dbReference>
<proteinExistence type="predicted"/>
<dbReference type="InterPro" id="IPR017927">
    <property type="entry name" value="FAD-bd_FR_type"/>
</dbReference>
<dbReference type="SUPFAM" id="SSF52218">
    <property type="entry name" value="Flavoproteins"/>
    <property type="match status" value="1"/>
</dbReference>
<dbReference type="PhylomeDB" id="G4V764"/>
<feature type="domain" description="Flavodoxin-like" evidence="10">
    <location>
        <begin position="62"/>
        <end position="206"/>
    </location>
</feature>
<reference evidence="12" key="1">
    <citation type="submission" date="2019-11" db="UniProtKB">
        <authorList>
            <consortium name="WormBaseParasite"/>
        </authorList>
    </citation>
    <scope>IDENTIFICATION</scope>
    <source>
        <strain evidence="12">Puerto Rican</strain>
    </source>
</reference>
<dbReference type="CTD" id="8349745"/>
<dbReference type="GO" id="GO:0003958">
    <property type="term" value="F:NADPH-hemoprotein reductase activity"/>
    <property type="evidence" value="ECO:0007669"/>
    <property type="project" value="UniProtKB-EC"/>
</dbReference>
<dbReference type="Gene3D" id="2.40.30.10">
    <property type="entry name" value="Translation factors"/>
    <property type="match status" value="1"/>
</dbReference>
<dbReference type="PROSITE" id="PS51384">
    <property type="entry name" value="FAD_FR"/>
    <property type="match status" value="1"/>
</dbReference>
<keyword evidence="9" id="KW-1133">Transmembrane helix</keyword>
<dbReference type="PANTHER" id="PTHR19384">
    <property type="entry name" value="NITRIC OXIDE SYNTHASE-RELATED"/>
    <property type="match status" value="1"/>
</dbReference>
<evidence type="ECO:0000256" key="6">
    <source>
        <dbReference type="ARBA" id="ARBA00022857"/>
    </source>
</evidence>
<dbReference type="Gene3D" id="3.40.50.80">
    <property type="entry name" value="Nucleotide-binding domain of ferredoxin-NADP reductase (FNR) module"/>
    <property type="match status" value="1"/>
</dbReference>
<dbReference type="PANTHER" id="PTHR19384:SF17">
    <property type="entry name" value="NADPH--CYTOCHROME P450 REDUCTASE"/>
    <property type="match status" value="1"/>
</dbReference>
<dbReference type="InterPro" id="IPR029039">
    <property type="entry name" value="Flavoprotein-like_sf"/>
</dbReference>
<sequence length="594" mass="68111">MDTFEFYAVVFVIVVLYTSFHKLKRILHKHLQRSHSIGAECKPQRSNHEDLLAVMNRSSIKVSIFYGSQTGTAKKFAINLGHHLHNCGVRNLVMDLRQTNMEILVNLSMLDNCVALFVVATYGEGEPTDSARQFMDNLKNSYQKLDNLRFAVFGLGNSMYTYFNAVGKSIDRLLIQHGGKRLQTLTLGDEVNELESTFLNWRSHLTSLLIDFFDLNDHDRNYLNKQYKRMYSLKRFNWNVPLVSHFVNMFINKAHVKETLPYENDNYFYASVAVNQELYHKSSRSCRHIELDVSASQLRYKTGDHIAIFASNPLDLVEKIGDLLNIDLNEMISLDAVDPDSLTKHPFPCPCTYRHAFMHFVDITGPPGKSLLSACLDSVTNPEESQFVQLLISDSEDGKKLYSKWILEDHRGLVDVLQDLKSFRPPADLLLELLNPLKPRLYSISSSSLVHTNRIHITASIVKYKTNSVGKTGQMVLFFGCRHENKDFIYSDELKQACSTGLLEMFTAFSRDCLDGNKVYVQHKVLEMGNMVWKLLDECYAYIYVCGDAAGMVRDVHLCLIELVVQRSNLTREAATSYVLNLRKQGRYRTDVWK</sequence>
<evidence type="ECO:0000256" key="1">
    <source>
        <dbReference type="ARBA" id="ARBA00001917"/>
    </source>
</evidence>
<name>G4V764_SCHMA</name>
<accession>G4V764</accession>
<feature type="transmembrane region" description="Helical" evidence="9">
    <location>
        <begin position="6"/>
        <end position="23"/>
    </location>
</feature>
<dbReference type="InterPro" id="IPR008254">
    <property type="entry name" value="Flavodoxin/NO_synth"/>
</dbReference>
<feature type="transmembrane region" description="Helical" evidence="9">
    <location>
        <begin position="103"/>
        <end position="123"/>
    </location>
</feature>
<evidence type="ECO:0000256" key="2">
    <source>
        <dbReference type="ARBA" id="ARBA00001974"/>
    </source>
</evidence>
<dbReference type="FunFam" id="1.20.990.10:FF:000001">
    <property type="entry name" value="NADPH--cytochrome P450 reductase"/>
    <property type="match status" value="1"/>
</dbReference>
<dbReference type="InterPro" id="IPR003097">
    <property type="entry name" value="CysJ-like_FAD-binding"/>
</dbReference>
<dbReference type="AlphaFoldDB" id="G4V764"/>
<keyword evidence="3" id="KW-0285">Flavoprotein</keyword>
<dbReference type="InterPro" id="IPR017938">
    <property type="entry name" value="Riboflavin_synthase-like_b-brl"/>
</dbReference>
<dbReference type="KEGG" id="smm:Smp_030760"/>
<dbReference type="GO" id="GO:0005829">
    <property type="term" value="C:cytosol"/>
    <property type="evidence" value="ECO:0007669"/>
    <property type="project" value="TreeGrafter"/>
</dbReference>
<evidence type="ECO:0000256" key="9">
    <source>
        <dbReference type="SAM" id="Phobius"/>
    </source>
</evidence>
<dbReference type="STRING" id="6183.G4V764"/>
<dbReference type="OrthoDB" id="1856718at2759"/>
<feature type="domain" description="FAD-binding FR-type" evidence="11">
    <location>
        <begin position="265"/>
        <end position="534"/>
    </location>
</feature>
<dbReference type="SUPFAM" id="SSF63380">
    <property type="entry name" value="Riboflavin synthase domain-like"/>
    <property type="match status" value="1"/>
</dbReference>
<dbReference type="ExpressionAtlas" id="G4V764">
    <property type="expression patterns" value="baseline"/>
</dbReference>
<evidence type="ECO:0000256" key="3">
    <source>
        <dbReference type="ARBA" id="ARBA00022630"/>
    </source>
</evidence>
<evidence type="ECO:0000259" key="10">
    <source>
        <dbReference type="PROSITE" id="PS50902"/>
    </source>
</evidence>
<keyword evidence="7" id="KW-0560">Oxidoreductase</keyword>
<dbReference type="GO" id="GO:0010181">
    <property type="term" value="F:FMN binding"/>
    <property type="evidence" value="ECO:0007669"/>
    <property type="project" value="InterPro"/>
</dbReference>
<dbReference type="OMA" id="QKRYQRD"/>
<evidence type="ECO:0000259" key="11">
    <source>
        <dbReference type="PROSITE" id="PS51384"/>
    </source>
</evidence>
<dbReference type="FunCoup" id="G4V764">
    <property type="interactions" value="1868"/>
</dbReference>
<dbReference type="InterPro" id="IPR001094">
    <property type="entry name" value="Flavdoxin-like"/>
</dbReference>
<dbReference type="InParanoid" id="G4V764"/>
<dbReference type="WBParaSite" id="Smp_030760.2">
    <property type="protein sequence ID" value="Smp_030760.2"/>
    <property type="gene ID" value="Smp_030760"/>
</dbReference>
<dbReference type="Pfam" id="PF00258">
    <property type="entry name" value="Flavodoxin_1"/>
    <property type="match status" value="1"/>
</dbReference>